<comment type="subcellular location">
    <subcellularLocation>
        <location evidence="1">Membrane</location>
        <topology evidence="1">Multi-pass membrane protein</topology>
    </subcellularLocation>
</comment>
<dbReference type="InterPro" id="IPR036249">
    <property type="entry name" value="Thioredoxin-like_sf"/>
</dbReference>
<dbReference type="Pfam" id="PF07884">
    <property type="entry name" value="VKOR"/>
    <property type="match status" value="1"/>
</dbReference>
<keyword evidence="3 10" id="KW-0812">Transmembrane</keyword>
<evidence type="ECO:0000256" key="4">
    <source>
        <dbReference type="ARBA" id="ARBA00022719"/>
    </source>
</evidence>
<feature type="domain" description="Thioredoxin-like fold" evidence="12">
    <location>
        <begin position="367"/>
        <end position="517"/>
    </location>
</feature>
<gene>
    <name evidence="13" type="ORF">DKG77_10925</name>
</gene>
<keyword evidence="6" id="KW-0560">Oxidoreductase</keyword>
<feature type="transmembrane region" description="Helical" evidence="10">
    <location>
        <begin position="136"/>
        <end position="152"/>
    </location>
</feature>
<keyword evidence="5 10" id="KW-1133">Transmembrane helix</keyword>
<sequence length="538" mass="61570">MDLSLYSLIKKFLDKQNYQVNPGELKLQLLSHPNYPSLHSVTGLLNHFGIENLALEVPKNHSTLMELPEIFLSITLNKEYVLVQKRSDHIHVLFENNDTKNFSLDEFFAIWTGVVVGIEKKALATTNAISSSKMSIFYYLLAFSVIAVFFITEPTVLNSAHFILSLTGLTISAFIIKHELGYTSKTIEKLCSSNKSTSCDAVLNSDGASLSKNIKLSDACLVYFASLVLYWTLSQLNHIPQAIIIAPTLLAIPVTLYSIYYQYMVIKKWCPLCLGIIGVLWLQSSLFINRDLVQYLNFEILDGFTLLISFLFTISAWGFARPFINENLELNKLRISHYKFIRNFDLFYTAFNKSKTVDTNIDQIGNTEIVLGNVNAPLRLLMVTNPECFYCKEAHSSLEKILRNHPHDISVTIRFNVNVKSGHLALKVAHRLLELYNSADNESFHNAFSEVYSKEVNLEKWIQKWGEGEASIHKNILEKQSNWCRENGVNFTPVIYINNRPFPDEYEWEHLPYFIEDLAEQFEVPIDHHMPSLAISDK</sequence>
<evidence type="ECO:0000256" key="10">
    <source>
        <dbReference type="SAM" id="Phobius"/>
    </source>
</evidence>
<keyword evidence="9" id="KW-0676">Redox-active center</keyword>
<dbReference type="Proteomes" id="UP000245762">
    <property type="component" value="Unassembled WGS sequence"/>
</dbReference>
<evidence type="ECO:0000256" key="2">
    <source>
        <dbReference type="ARBA" id="ARBA00006214"/>
    </source>
</evidence>
<dbReference type="GO" id="GO:0016020">
    <property type="term" value="C:membrane"/>
    <property type="evidence" value="ECO:0007669"/>
    <property type="project" value="UniProtKB-SubCell"/>
</dbReference>
<evidence type="ECO:0000259" key="12">
    <source>
        <dbReference type="Pfam" id="PF13462"/>
    </source>
</evidence>
<evidence type="ECO:0000256" key="5">
    <source>
        <dbReference type="ARBA" id="ARBA00022989"/>
    </source>
</evidence>
<dbReference type="EMBL" id="QGEG01000002">
    <property type="protein sequence ID" value="PWL38751.1"/>
    <property type="molecule type" value="Genomic_DNA"/>
</dbReference>
<comment type="similarity">
    <text evidence="2">Belongs to the VKOR family.</text>
</comment>
<feature type="transmembrane region" description="Helical" evidence="10">
    <location>
        <begin position="239"/>
        <end position="257"/>
    </location>
</feature>
<dbReference type="CDD" id="cd12921">
    <property type="entry name" value="VKOR_4"/>
    <property type="match status" value="1"/>
</dbReference>
<comment type="caution">
    <text evidence="13">The sequence shown here is derived from an EMBL/GenBank/DDBJ whole genome shotgun (WGS) entry which is preliminary data.</text>
</comment>
<evidence type="ECO:0000256" key="1">
    <source>
        <dbReference type="ARBA" id="ARBA00004141"/>
    </source>
</evidence>
<dbReference type="Pfam" id="PF13462">
    <property type="entry name" value="Thioredoxin_4"/>
    <property type="match status" value="1"/>
</dbReference>
<dbReference type="Gene3D" id="1.20.1440.130">
    <property type="entry name" value="VKOR domain"/>
    <property type="match status" value="1"/>
</dbReference>
<reference evidence="13 14" key="1">
    <citation type="submission" date="2018-05" db="EMBL/GenBank/DDBJ databases">
        <title>Complete genome sequence of Flagellimonas aquimarina ECD12 isolated from seaweed Ecklonia cava.</title>
        <authorList>
            <person name="Choi S."/>
            <person name="Seong C."/>
        </authorList>
    </citation>
    <scope>NUCLEOTIDE SEQUENCE [LARGE SCALE GENOMIC DNA]</scope>
    <source>
        <strain evidence="13 14">ECD12</strain>
    </source>
</reference>
<dbReference type="GO" id="GO:0048038">
    <property type="term" value="F:quinone binding"/>
    <property type="evidence" value="ECO:0007669"/>
    <property type="project" value="UniProtKB-KW"/>
</dbReference>
<proteinExistence type="inferred from homology"/>
<evidence type="ECO:0000256" key="3">
    <source>
        <dbReference type="ARBA" id="ARBA00022692"/>
    </source>
</evidence>
<evidence type="ECO:0000313" key="13">
    <source>
        <dbReference type="EMBL" id="PWL38751.1"/>
    </source>
</evidence>
<evidence type="ECO:0008006" key="15">
    <source>
        <dbReference type="Google" id="ProtNLM"/>
    </source>
</evidence>
<evidence type="ECO:0000313" key="14">
    <source>
        <dbReference type="Proteomes" id="UP000245762"/>
    </source>
</evidence>
<dbReference type="OrthoDB" id="1100563at2"/>
<keyword evidence="8" id="KW-1015">Disulfide bond</keyword>
<dbReference type="RefSeq" id="WP_109662930.1">
    <property type="nucleotide sequence ID" value="NZ_QGEG01000002.1"/>
</dbReference>
<evidence type="ECO:0000256" key="9">
    <source>
        <dbReference type="ARBA" id="ARBA00023284"/>
    </source>
</evidence>
<feature type="transmembrane region" description="Helical" evidence="10">
    <location>
        <begin position="269"/>
        <end position="288"/>
    </location>
</feature>
<name>A0A316KYU9_9FLAO</name>
<keyword evidence="14" id="KW-1185">Reference proteome</keyword>
<organism evidence="13 14">
    <name type="scientific">Flagellimonas aquimarina</name>
    <dbReference type="NCBI Taxonomy" id="2201895"/>
    <lineage>
        <taxon>Bacteria</taxon>
        <taxon>Pseudomonadati</taxon>
        <taxon>Bacteroidota</taxon>
        <taxon>Flavobacteriia</taxon>
        <taxon>Flavobacteriales</taxon>
        <taxon>Flavobacteriaceae</taxon>
        <taxon>Flagellimonas</taxon>
    </lineage>
</organism>
<dbReference type="InterPro" id="IPR012932">
    <property type="entry name" value="VKOR"/>
</dbReference>
<accession>A0A316KYU9</accession>
<evidence type="ECO:0000256" key="7">
    <source>
        <dbReference type="ARBA" id="ARBA00023136"/>
    </source>
</evidence>
<feature type="domain" description="Vitamin K epoxide reductase" evidence="11">
    <location>
        <begin position="162"/>
        <end position="282"/>
    </location>
</feature>
<dbReference type="InterPro" id="IPR038354">
    <property type="entry name" value="VKOR_sf"/>
</dbReference>
<keyword evidence="4" id="KW-0874">Quinone</keyword>
<evidence type="ECO:0000256" key="8">
    <source>
        <dbReference type="ARBA" id="ARBA00023157"/>
    </source>
</evidence>
<dbReference type="InterPro" id="IPR012336">
    <property type="entry name" value="Thioredoxin-like_fold"/>
</dbReference>
<feature type="transmembrane region" description="Helical" evidence="10">
    <location>
        <begin position="300"/>
        <end position="320"/>
    </location>
</feature>
<keyword evidence="7 10" id="KW-0472">Membrane</keyword>
<dbReference type="SUPFAM" id="SSF52833">
    <property type="entry name" value="Thioredoxin-like"/>
    <property type="match status" value="1"/>
</dbReference>
<dbReference type="GO" id="GO:0016491">
    <property type="term" value="F:oxidoreductase activity"/>
    <property type="evidence" value="ECO:0007669"/>
    <property type="project" value="UniProtKB-KW"/>
</dbReference>
<evidence type="ECO:0000256" key="6">
    <source>
        <dbReference type="ARBA" id="ARBA00023002"/>
    </source>
</evidence>
<protein>
    <recommendedName>
        <fullName evidence="15">Vitamin K epoxide reductase domain-containing protein</fullName>
    </recommendedName>
</protein>
<evidence type="ECO:0000259" key="11">
    <source>
        <dbReference type="Pfam" id="PF07884"/>
    </source>
</evidence>
<dbReference type="AlphaFoldDB" id="A0A316KYU9"/>
<dbReference type="Gene3D" id="3.40.30.10">
    <property type="entry name" value="Glutaredoxin"/>
    <property type="match status" value="1"/>
</dbReference>